<organism evidence="2 3">
    <name type="scientific">Catenaria anguillulae PL171</name>
    <dbReference type="NCBI Taxonomy" id="765915"/>
    <lineage>
        <taxon>Eukaryota</taxon>
        <taxon>Fungi</taxon>
        <taxon>Fungi incertae sedis</taxon>
        <taxon>Blastocladiomycota</taxon>
        <taxon>Blastocladiomycetes</taxon>
        <taxon>Blastocladiales</taxon>
        <taxon>Catenariaceae</taxon>
        <taxon>Catenaria</taxon>
    </lineage>
</organism>
<feature type="compositionally biased region" description="Polar residues" evidence="1">
    <location>
        <begin position="57"/>
        <end position="68"/>
    </location>
</feature>
<reference evidence="2 3" key="1">
    <citation type="submission" date="2016-07" db="EMBL/GenBank/DDBJ databases">
        <title>Pervasive Adenine N6-methylation of Active Genes in Fungi.</title>
        <authorList>
            <consortium name="DOE Joint Genome Institute"/>
            <person name="Mondo S.J."/>
            <person name="Dannebaum R.O."/>
            <person name="Kuo R.C."/>
            <person name="Labutti K."/>
            <person name="Haridas S."/>
            <person name="Kuo A."/>
            <person name="Salamov A."/>
            <person name="Ahrendt S.R."/>
            <person name="Lipzen A."/>
            <person name="Sullivan W."/>
            <person name="Andreopoulos W.B."/>
            <person name="Clum A."/>
            <person name="Lindquist E."/>
            <person name="Daum C."/>
            <person name="Ramamoorthy G.K."/>
            <person name="Gryganskyi A."/>
            <person name="Culley D."/>
            <person name="Magnuson J.K."/>
            <person name="James T.Y."/>
            <person name="O'Malley M.A."/>
            <person name="Stajich J.E."/>
            <person name="Spatafora J.W."/>
            <person name="Visel A."/>
            <person name="Grigoriev I.V."/>
        </authorList>
    </citation>
    <scope>NUCLEOTIDE SEQUENCE [LARGE SCALE GENOMIC DNA]</scope>
    <source>
        <strain evidence="2 3">PL171</strain>
    </source>
</reference>
<evidence type="ECO:0000256" key="1">
    <source>
        <dbReference type="SAM" id="MobiDB-lite"/>
    </source>
</evidence>
<accession>A0A1Y2H801</accession>
<dbReference type="EMBL" id="MCFL01000076">
    <property type="protein sequence ID" value="ORZ30689.1"/>
    <property type="molecule type" value="Genomic_DNA"/>
</dbReference>
<keyword evidence="3" id="KW-1185">Reference proteome</keyword>
<comment type="caution">
    <text evidence="2">The sequence shown here is derived from an EMBL/GenBank/DDBJ whole genome shotgun (WGS) entry which is preliminary data.</text>
</comment>
<feature type="non-terminal residue" evidence="2">
    <location>
        <position position="68"/>
    </location>
</feature>
<name>A0A1Y2H801_9FUNG</name>
<dbReference type="AlphaFoldDB" id="A0A1Y2H801"/>
<sequence>MPGSETSGCAVALPTAHTVAVVRVADLDATNLATAKTRAARTDVTMKAAGGGAFKSRTGSRPSGRSVV</sequence>
<evidence type="ECO:0000313" key="3">
    <source>
        <dbReference type="Proteomes" id="UP000193411"/>
    </source>
</evidence>
<dbReference type="Proteomes" id="UP000193411">
    <property type="component" value="Unassembled WGS sequence"/>
</dbReference>
<proteinExistence type="predicted"/>
<feature type="region of interest" description="Disordered" evidence="1">
    <location>
        <begin position="49"/>
        <end position="68"/>
    </location>
</feature>
<gene>
    <name evidence="2" type="ORF">BCR44DRAFT_1444013</name>
</gene>
<protein>
    <submittedName>
        <fullName evidence="2">Uncharacterized protein</fullName>
    </submittedName>
</protein>
<evidence type="ECO:0000313" key="2">
    <source>
        <dbReference type="EMBL" id="ORZ30689.1"/>
    </source>
</evidence>